<dbReference type="Ensembl" id="ENSGGOT00000016848.3">
    <property type="protein sequence ID" value="ENSGGOP00000016384.2"/>
    <property type="gene ID" value="ENSGGOG00000016793.3"/>
</dbReference>
<reference evidence="8" key="1">
    <citation type="submission" date="2011-05" db="EMBL/GenBank/DDBJ databases">
        <title>Insights into the evolution of the great apes provided by the gorilla genome.</title>
        <authorList>
            <person name="Scally A."/>
        </authorList>
    </citation>
    <scope>NUCLEOTIDE SEQUENCE [LARGE SCALE GENOMIC DNA]</scope>
</reference>
<feature type="region of interest" description="Disordered" evidence="6">
    <location>
        <begin position="334"/>
        <end position="356"/>
    </location>
</feature>
<feature type="compositionally biased region" description="Low complexity" evidence="6">
    <location>
        <begin position="80"/>
        <end position="100"/>
    </location>
</feature>
<feature type="region of interest" description="Disordered" evidence="6">
    <location>
        <begin position="1"/>
        <end position="164"/>
    </location>
</feature>
<evidence type="ECO:0000256" key="5">
    <source>
        <dbReference type="ARBA" id="ARBA00023273"/>
    </source>
</evidence>
<dbReference type="Proteomes" id="UP000001519">
    <property type="component" value="Chromosome 6"/>
</dbReference>
<evidence type="ECO:0000256" key="1">
    <source>
        <dbReference type="ARBA" id="ARBA00004430"/>
    </source>
</evidence>
<dbReference type="GO" id="GO:0060271">
    <property type="term" value="P:cilium assembly"/>
    <property type="evidence" value="ECO:0007669"/>
    <property type="project" value="InterPro"/>
</dbReference>
<organism evidence="7 8">
    <name type="scientific">Gorilla gorilla gorilla</name>
    <name type="common">Western lowland gorilla</name>
    <dbReference type="NCBI Taxonomy" id="9595"/>
    <lineage>
        <taxon>Eukaryota</taxon>
        <taxon>Metazoa</taxon>
        <taxon>Chordata</taxon>
        <taxon>Craniata</taxon>
        <taxon>Vertebrata</taxon>
        <taxon>Euteleostomi</taxon>
        <taxon>Mammalia</taxon>
        <taxon>Eutheria</taxon>
        <taxon>Euarchontoglires</taxon>
        <taxon>Primates</taxon>
        <taxon>Haplorrhini</taxon>
        <taxon>Catarrhini</taxon>
        <taxon>Hominidae</taxon>
        <taxon>Gorilla</taxon>
    </lineage>
</organism>
<dbReference type="GO" id="GO:0060294">
    <property type="term" value="P:cilium movement involved in cell motility"/>
    <property type="evidence" value="ECO:0007669"/>
    <property type="project" value="InterPro"/>
</dbReference>
<feature type="compositionally biased region" description="Low complexity" evidence="6">
    <location>
        <begin position="54"/>
        <end position="66"/>
    </location>
</feature>
<sequence>MEDSTSPKQEKENQEELGETRRSWEGKTAASPQYSEPEWSEPLEAKQGPETGRQSRSSRPWSPQSRAKTPLGGPAGPETSSPAPVSPREPSSSPSPLAPARQDLAAPPQSDRTTSVIPEAGTPYPDPLEQSSDKRESTPHHTSQSEGNSFQQSQQPKPHLCGRRDVSYNNAKQKELRFDVFQEEDSNSDYDLQQPAPGGSEVAPSMLEITIQNAKAYLLKTSSNSGFNLYDHLSNMLTKILNERPENAVDIFENISQDVKMAHFSKKFDALQNENELLPTYEIAEKQKALFLQGHLEGVDQELEDEIKFENFYIGWGHKYSPDNYTPPVPPPVYQEYPSGPEITEMDDPSVEEEQAFRAAQEAVLLAAENEESEEDEDEEDDYD</sequence>
<dbReference type="AlphaFoldDB" id="G3RKV2"/>
<proteinExistence type="predicted"/>
<dbReference type="GO" id="GO:0001534">
    <property type="term" value="C:radial spoke"/>
    <property type="evidence" value="ECO:0007669"/>
    <property type="project" value="InterPro"/>
</dbReference>
<dbReference type="CDD" id="cd22963">
    <property type="entry name" value="DD_CrRSP4-like"/>
    <property type="match status" value="1"/>
</dbReference>
<keyword evidence="8" id="KW-1185">Reference proteome</keyword>
<evidence type="ECO:0008006" key="9">
    <source>
        <dbReference type="Google" id="ProtNLM"/>
    </source>
</evidence>
<dbReference type="OMA" id="LEDEIXP"/>
<dbReference type="PANTHER" id="PTHR13159">
    <property type="entry name" value="RADIAL SPOKEHEAD-RELATED"/>
    <property type="match status" value="1"/>
</dbReference>
<evidence type="ECO:0000313" key="8">
    <source>
        <dbReference type="Proteomes" id="UP000001519"/>
    </source>
</evidence>
<keyword evidence="3" id="KW-0969">Cilium</keyword>
<reference evidence="7 8" key="2">
    <citation type="journal article" date="2012" name="Nature">
        <title>Insights into hominid evolution from the gorilla genome sequence.</title>
        <authorList>
            <person name="Scally A."/>
            <person name="Dutheil J.Y."/>
            <person name="Hillier L.W."/>
            <person name="Jordan G.E."/>
            <person name="Goodhead I."/>
            <person name="Herrero J."/>
            <person name="Hobolth A."/>
            <person name="Lappalainen T."/>
            <person name="Mailund T."/>
            <person name="Marques-Bonet T."/>
            <person name="McCarthy S."/>
            <person name="Montgomery S.H."/>
            <person name="Schwalie P.C."/>
            <person name="Tang Y.A."/>
            <person name="Ward M.C."/>
            <person name="Xue Y."/>
            <person name="Yngvadottir B."/>
            <person name="Alkan C."/>
            <person name="Andersen L.N."/>
            <person name="Ayub Q."/>
            <person name="Ball E.V."/>
            <person name="Beal K."/>
            <person name="Bradley B.J."/>
            <person name="Chen Y."/>
            <person name="Clee C.M."/>
            <person name="Fitzgerald S."/>
            <person name="Graves T.A."/>
            <person name="Gu Y."/>
            <person name="Heath P."/>
            <person name="Heger A."/>
            <person name="Karakoc E."/>
            <person name="Kolb-Kokocinski A."/>
            <person name="Laird G.K."/>
            <person name="Lunter G."/>
            <person name="Meader S."/>
            <person name="Mort M."/>
            <person name="Mullikin J.C."/>
            <person name="Munch K."/>
            <person name="O'Connor T.D."/>
            <person name="Phillips A.D."/>
            <person name="Prado-Martinez J."/>
            <person name="Rogers A.S."/>
            <person name="Sajjadian S."/>
            <person name="Schmidt D."/>
            <person name="Shaw K."/>
            <person name="Simpson J.T."/>
            <person name="Stenson P.D."/>
            <person name="Turner D.J."/>
            <person name="Vigilant L."/>
            <person name="Vilella A.J."/>
            <person name="Whitener W."/>
            <person name="Zhu B."/>
            <person name="Cooper D.N."/>
            <person name="de Jong P."/>
            <person name="Dermitzakis E.T."/>
            <person name="Eichler E.E."/>
            <person name="Flicek P."/>
            <person name="Goldman N."/>
            <person name="Mundy N.I."/>
            <person name="Ning Z."/>
            <person name="Odom D.T."/>
            <person name="Ponting C.P."/>
            <person name="Quail M.A."/>
            <person name="Ryder O.A."/>
            <person name="Searle S.M."/>
            <person name="Warren W.C."/>
            <person name="Wilson R.K."/>
            <person name="Schierup M.H."/>
            <person name="Rogers J."/>
            <person name="Tyler-Smith C."/>
            <person name="Durbin R."/>
        </authorList>
    </citation>
    <scope>NUCLEOTIDE SEQUENCE [LARGE SCALE GENOMIC DNA]</scope>
</reference>
<dbReference type="GeneTree" id="ENSGT00500000044869"/>
<evidence type="ECO:0000256" key="4">
    <source>
        <dbReference type="ARBA" id="ARBA00023212"/>
    </source>
</evidence>
<dbReference type="PANTHER" id="PTHR13159:SF4">
    <property type="entry name" value="RADIAL SPOKE HEAD PROTEIN 4 HOMOLOG A"/>
    <property type="match status" value="1"/>
</dbReference>
<dbReference type="Bgee" id="ENSGGOG00000016793">
    <property type="expression patterns" value="Expressed in testis and 4 other cell types or tissues"/>
</dbReference>
<dbReference type="EMBL" id="CABD030047458">
    <property type="status" value="NOT_ANNOTATED_CDS"/>
    <property type="molecule type" value="Genomic_DNA"/>
</dbReference>
<evidence type="ECO:0000256" key="6">
    <source>
        <dbReference type="SAM" id="MobiDB-lite"/>
    </source>
</evidence>
<name>G3RKV2_GORGO</name>
<evidence type="ECO:0000256" key="2">
    <source>
        <dbReference type="ARBA" id="ARBA00022490"/>
    </source>
</evidence>
<keyword evidence="4" id="KW-0206">Cytoskeleton</keyword>
<evidence type="ECO:0000256" key="3">
    <source>
        <dbReference type="ARBA" id="ARBA00023069"/>
    </source>
</evidence>
<protein>
    <recommendedName>
        <fullName evidence="9">Radial spoke head component 4A</fullName>
    </recommendedName>
</protein>
<evidence type="ECO:0000313" key="7">
    <source>
        <dbReference type="Ensembl" id="ENSGGOP00000016384.2"/>
    </source>
</evidence>
<feature type="compositionally biased region" description="Acidic residues" evidence="6">
    <location>
        <begin position="344"/>
        <end position="354"/>
    </location>
</feature>
<reference evidence="7" key="3">
    <citation type="submission" date="2025-08" db="UniProtKB">
        <authorList>
            <consortium name="Ensembl"/>
        </authorList>
    </citation>
    <scope>IDENTIFICATION</scope>
</reference>
<feature type="compositionally biased region" description="Acidic residues" evidence="6">
    <location>
        <begin position="369"/>
        <end position="384"/>
    </location>
</feature>
<dbReference type="HOGENOM" id="CLU_719539_0_0_1"/>
<gene>
    <name evidence="7" type="primary">RSPH4A</name>
</gene>
<feature type="compositionally biased region" description="Polar residues" evidence="6">
    <location>
        <begin position="140"/>
        <end position="156"/>
    </location>
</feature>
<keyword evidence="5" id="KW-0966">Cell projection</keyword>
<dbReference type="InParanoid" id="G3RKV2"/>
<accession>G3RKV2</accession>
<feature type="compositionally biased region" description="Basic and acidic residues" evidence="6">
    <location>
        <begin position="8"/>
        <end position="25"/>
    </location>
</feature>
<dbReference type="InterPro" id="IPR006802">
    <property type="entry name" value="Radial_spoke"/>
</dbReference>
<feature type="region of interest" description="Disordered" evidence="6">
    <location>
        <begin position="365"/>
        <end position="384"/>
    </location>
</feature>
<reference evidence="7" key="4">
    <citation type="submission" date="2025-09" db="UniProtKB">
        <authorList>
            <consortium name="Ensembl"/>
        </authorList>
    </citation>
    <scope>IDENTIFICATION</scope>
</reference>
<dbReference type="Pfam" id="PF04712">
    <property type="entry name" value="Radial_spoke"/>
    <property type="match status" value="2"/>
</dbReference>
<dbReference type="eggNOG" id="ENOG502QSU4">
    <property type="taxonomic scope" value="Eukaryota"/>
</dbReference>
<comment type="subcellular location">
    <subcellularLocation>
        <location evidence="1">Cytoplasm</location>
        <location evidence="1">Cytoskeleton</location>
        <location evidence="1">Cilium axoneme</location>
    </subcellularLocation>
</comment>
<dbReference type="STRING" id="9593.ENSGGOP00000016384"/>
<keyword evidence="2" id="KW-0963">Cytoplasm</keyword>